<gene>
    <name evidence="3" type="ORF">SAMN05216354_0854</name>
</gene>
<evidence type="ECO:0000313" key="3">
    <source>
        <dbReference type="EMBL" id="SEF57491.1"/>
    </source>
</evidence>
<dbReference type="Gene3D" id="1.10.10.1110">
    <property type="entry name" value="Methyltransferase PG1098, N-terminal domain"/>
    <property type="match status" value="1"/>
</dbReference>
<evidence type="ECO:0000259" key="2">
    <source>
        <dbReference type="Pfam" id="PF22013"/>
    </source>
</evidence>
<keyword evidence="3" id="KW-0489">Methyltransferase</keyword>
<dbReference type="InterPro" id="IPR054168">
    <property type="entry name" value="PG_1098_Fer"/>
</dbReference>
<keyword evidence="3" id="KW-0808">Transferase</keyword>
<organism evidence="3 4">
    <name type="scientific">Xylanibacter ruminicola</name>
    <name type="common">Prevotella ruminicola</name>
    <dbReference type="NCBI Taxonomy" id="839"/>
    <lineage>
        <taxon>Bacteria</taxon>
        <taxon>Pseudomonadati</taxon>
        <taxon>Bacteroidota</taxon>
        <taxon>Bacteroidia</taxon>
        <taxon>Bacteroidales</taxon>
        <taxon>Prevotellaceae</taxon>
        <taxon>Xylanibacter</taxon>
    </lineage>
</organism>
<name>A0A1H5T5X5_XYLRU</name>
<reference evidence="3 4" key="1">
    <citation type="submission" date="2016-10" db="EMBL/GenBank/DDBJ databases">
        <authorList>
            <person name="de Groot N.N."/>
        </authorList>
    </citation>
    <scope>NUCLEOTIDE SEQUENCE [LARGE SCALE GENOMIC DNA]</scope>
    <source>
        <strain evidence="3 4">AR32</strain>
    </source>
</reference>
<dbReference type="AlphaFoldDB" id="A0A1H5T5X5"/>
<protein>
    <submittedName>
        <fullName evidence="3">Protein-L-isoaspartate(D-aspartate) O-methyltransferase (PCMT)</fullName>
    </submittedName>
</protein>
<feature type="domain" description="THUMP-like" evidence="1">
    <location>
        <begin position="314"/>
        <end position="385"/>
    </location>
</feature>
<dbReference type="SUPFAM" id="SSF53335">
    <property type="entry name" value="S-adenosyl-L-methionine-dependent methyltransferases"/>
    <property type="match status" value="1"/>
</dbReference>
<dbReference type="InterPro" id="IPR041497">
    <property type="entry name" value="Thump-like"/>
</dbReference>
<accession>A0A1H5T5X5</accession>
<dbReference type="Pfam" id="PF01135">
    <property type="entry name" value="PCMT"/>
    <property type="match status" value="1"/>
</dbReference>
<dbReference type="GO" id="GO:0008168">
    <property type="term" value="F:methyltransferase activity"/>
    <property type="evidence" value="ECO:0007669"/>
    <property type="project" value="UniProtKB-KW"/>
</dbReference>
<proteinExistence type="predicted"/>
<feature type="domain" description="PG-1098 ferredoxin-like" evidence="2">
    <location>
        <begin position="270"/>
        <end position="313"/>
    </location>
</feature>
<dbReference type="RefSeq" id="WP_181020763.1">
    <property type="nucleotide sequence ID" value="NZ_FNUV01000002.1"/>
</dbReference>
<dbReference type="GO" id="GO:0032259">
    <property type="term" value="P:methylation"/>
    <property type="evidence" value="ECO:0007669"/>
    <property type="project" value="UniProtKB-KW"/>
</dbReference>
<dbReference type="InterPro" id="IPR029063">
    <property type="entry name" value="SAM-dependent_MTases_sf"/>
</dbReference>
<evidence type="ECO:0000313" key="4">
    <source>
        <dbReference type="Proteomes" id="UP000236735"/>
    </source>
</evidence>
<dbReference type="Pfam" id="PF22013">
    <property type="entry name" value="PG_1098_Fer"/>
    <property type="match status" value="1"/>
</dbReference>
<dbReference type="Proteomes" id="UP000236735">
    <property type="component" value="Unassembled WGS sequence"/>
</dbReference>
<sequence>MNSETLDFIRQHADDDVRQLALRGTKVPEVNLPYALEQIAGRQKARLKLPSWAANDNIIYPSHLSMEQCSSEQTALYKSAIAGKGQFMVDLTAGFGVDIAFIAKGFQRAVHVERQESLCAISSANYKSLGLKQIEVVCGDGVEYLHQLSHVNLLFIDPARRDEHGGRTYGIADCTPNVLEMRDEMLEKADRVMVKLSPMLDWRKAVADLGKVNEVHIVSVDNECKELLLVLSKEEKSLSVFCVNNGEVFDYRPADSHVSDVPALPQEFRYLYEPNASIMKAGCFELLEQRFGVAQLDKNSHLFVSDKEKTHFPGRQFVIEHQASMNKRELKKVLAGFDKANIAVRNFPLSVAALRKRLKLKEGGDVYIFATTVANEGHQLFVCRKKS</sequence>
<dbReference type="Gene3D" id="3.40.50.150">
    <property type="entry name" value="Vaccinia Virus protein VP39"/>
    <property type="match status" value="1"/>
</dbReference>
<dbReference type="EMBL" id="FNUV01000002">
    <property type="protein sequence ID" value="SEF57491.1"/>
    <property type="molecule type" value="Genomic_DNA"/>
</dbReference>
<evidence type="ECO:0000259" key="1">
    <source>
        <dbReference type="Pfam" id="PF18096"/>
    </source>
</evidence>
<dbReference type="Pfam" id="PF18096">
    <property type="entry name" value="Thump_like"/>
    <property type="match status" value="1"/>
</dbReference>